<evidence type="ECO:0000313" key="1">
    <source>
        <dbReference type="EMBL" id="SVC35718.1"/>
    </source>
</evidence>
<protein>
    <submittedName>
        <fullName evidence="1">Uncharacterized protein</fullName>
    </submittedName>
</protein>
<organism evidence="1">
    <name type="scientific">marine metagenome</name>
    <dbReference type="NCBI Taxonomy" id="408172"/>
    <lineage>
        <taxon>unclassified sequences</taxon>
        <taxon>metagenomes</taxon>
        <taxon>ecological metagenomes</taxon>
    </lineage>
</organism>
<feature type="non-terminal residue" evidence="1">
    <location>
        <position position="42"/>
    </location>
</feature>
<name>A0A382LG11_9ZZZZ</name>
<dbReference type="AlphaFoldDB" id="A0A382LG11"/>
<proteinExistence type="predicted"/>
<feature type="non-terminal residue" evidence="1">
    <location>
        <position position="1"/>
    </location>
</feature>
<gene>
    <name evidence="1" type="ORF">METZ01_LOCUS288572</name>
</gene>
<dbReference type="EMBL" id="UINC01086866">
    <property type="protein sequence ID" value="SVC35718.1"/>
    <property type="molecule type" value="Genomic_DNA"/>
</dbReference>
<sequence length="42" mass="4938">ILLLRSYGLLVKKYYLFQGMDQSQPLVKKEKIMLLLQIPCLV</sequence>
<reference evidence="1" key="1">
    <citation type="submission" date="2018-05" db="EMBL/GenBank/DDBJ databases">
        <authorList>
            <person name="Lanie J.A."/>
            <person name="Ng W.-L."/>
            <person name="Kazmierczak K.M."/>
            <person name="Andrzejewski T.M."/>
            <person name="Davidsen T.M."/>
            <person name="Wayne K.J."/>
            <person name="Tettelin H."/>
            <person name="Glass J.I."/>
            <person name="Rusch D."/>
            <person name="Podicherti R."/>
            <person name="Tsui H.-C.T."/>
            <person name="Winkler M.E."/>
        </authorList>
    </citation>
    <scope>NUCLEOTIDE SEQUENCE</scope>
</reference>
<accession>A0A382LG11</accession>